<evidence type="ECO:0000256" key="2">
    <source>
        <dbReference type="ARBA" id="ARBA00022801"/>
    </source>
</evidence>
<evidence type="ECO:0000259" key="4">
    <source>
        <dbReference type="PROSITE" id="PS51206"/>
    </source>
</evidence>
<evidence type="ECO:0000256" key="3">
    <source>
        <dbReference type="ARBA" id="ARBA00022840"/>
    </source>
</evidence>
<dbReference type="AlphaFoldDB" id="A0A644U8V6"/>
<gene>
    <name evidence="5" type="ORF">SDC9_21209</name>
</gene>
<keyword evidence="3" id="KW-0067">ATP-binding</keyword>
<accession>A0A644U8V6</accession>
<evidence type="ECO:0000256" key="1">
    <source>
        <dbReference type="ARBA" id="ARBA00022741"/>
    </source>
</evidence>
<name>A0A644U8V6_9ZZZZ</name>
<dbReference type="InterPro" id="IPR014015">
    <property type="entry name" value="Helicase_SF3_DNA-vir"/>
</dbReference>
<dbReference type="EMBL" id="VSSQ01000088">
    <property type="protein sequence ID" value="MPL75385.1"/>
    <property type="molecule type" value="Genomic_DNA"/>
</dbReference>
<comment type="caution">
    <text evidence="5">The sequence shown here is derived from an EMBL/GenBank/DDBJ whole genome shotgun (WGS) entry which is preliminary data.</text>
</comment>
<sequence length="573" mass="65775">MEDKTKKIDYIKLNDEVNLFLEPIGNSKLKYVFRRNGNEICDYEGLKPSSLTTRSILGKEIIKHLNYKSNLSQEAVNGLFDKTKEKSQLLFEKNKKNFNESKSFKSFESLKKELINLLDERKNINKSHRILGELLGEYGGIILSKDSHLIYKLDKKSNGYVNLSFDEVKKIAADYVGDYNTNDNDIKIALSHIDKRLTPKHNIVKFDNCLYDMDKLSIVEYEEPVFTVIESKFNYNSNANAGLIKEFLHTSLKRDSIEETEKEVQKVLEIIGYLFTSGNKRTILPIITGIGGSGKSVLLNIITKIFGVNKTTDLKLQDMNTPHGTSALLGKHLNIIRDSDDGIVENIAILKQQTGYDDLQVNPKFKNPILIDKDEVPKSILVANKIPRFKNLDSALMDRIIIIEFKHKFRGTLDENKDLLADILNIPEEIEWLIYNSIESYKKMVFNDKDFLAKESFEKTELILNKHTMPLNFLVSELVSDNSSDTRISTDIIYTDELNRLCIKLAKKEGLDITSYMSKGKIKPVPLLNAIRGVFGFWDSRYSTNVSNIDNTSKRFYPDIYKIINKWNELSDE</sequence>
<evidence type="ECO:0000313" key="5">
    <source>
        <dbReference type="EMBL" id="MPL75385.1"/>
    </source>
</evidence>
<reference evidence="5" key="1">
    <citation type="submission" date="2019-08" db="EMBL/GenBank/DDBJ databases">
        <authorList>
            <person name="Kucharzyk K."/>
            <person name="Murdoch R.W."/>
            <person name="Higgins S."/>
            <person name="Loffler F."/>
        </authorList>
    </citation>
    <scope>NUCLEOTIDE SEQUENCE</scope>
</reference>
<dbReference type="InterPro" id="IPR045455">
    <property type="entry name" value="NrS-1_pol-like_helicase"/>
</dbReference>
<dbReference type="PROSITE" id="PS51206">
    <property type="entry name" value="SF3_HELICASE_1"/>
    <property type="match status" value="1"/>
</dbReference>
<dbReference type="Gene3D" id="3.40.50.300">
    <property type="entry name" value="P-loop containing nucleotide triphosphate hydrolases"/>
    <property type="match status" value="1"/>
</dbReference>
<dbReference type="PANTHER" id="PTHR35372:SF2">
    <property type="entry name" value="SF3 HELICASE DOMAIN-CONTAINING PROTEIN"/>
    <property type="match status" value="1"/>
</dbReference>
<dbReference type="PANTHER" id="PTHR35372">
    <property type="entry name" value="ATP BINDING PROTEIN-RELATED"/>
    <property type="match status" value="1"/>
</dbReference>
<keyword evidence="1" id="KW-0547">Nucleotide-binding</keyword>
<dbReference type="GO" id="GO:0005524">
    <property type="term" value="F:ATP binding"/>
    <property type="evidence" value="ECO:0007669"/>
    <property type="project" value="UniProtKB-KW"/>
</dbReference>
<feature type="domain" description="SF3 helicase" evidence="4">
    <location>
        <begin position="262"/>
        <end position="418"/>
    </location>
</feature>
<dbReference type="SUPFAM" id="SSF52540">
    <property type="entry name" value="P-loop containing nucleoside triphosphate hydrolases"/>
    <property type="match status" value="1"/>
</dbReference>
<protein>
    <recommendedName>
        <fullName evidence="4">SF3 helicase domain-containing protein</fullName>
    </recommendedName>
</protein>
<dbReference type="InterPro" id="IPR027417">
    <property type="entry name" value="P-loop_NTPase"/>
</dbReference>
<organism evidence="5">
    <name type="scientific">bioreactor metagenome</name>
    <dbReference type="NCBI Taxonomy" id="1076179"/>
    <lineage>
        <taxon>unclassified sequences</taxon>
        <taxon>metagenomes</taxon>
        <taxon>ecological metagenomes</taxon>
    </lineage>
</organism>
<dbReference type="GO" id="GO:0016787">
    <property type="term" value="F:hydrolase activity"/>
    <property type="evidence" value="ECO:0007669"/>
    <property type="project" value="UniProtKB-KW"/>
</dbReference>
<dbReference type="Pfam" id="PF19263">
    <property type="entry name" value="DUF5906"/>
    <property type="match status" value="1"/>
</dbReference>
<proteinExistence type="predicted"/>
<keyword evidence="2" id="KW-0378">Hydrolase</keyword>
<dbReference type="InterPro" id="IPR051620">
    <property type="entry name" value="ORF904-like_C"/>
</dbReference>